<dbReference type="PANTHER" id="PTHR13887">
    <property type="entry name" value="GLUTATHIONE S-TRANSFERASE KAPPA"/>
    <property type="match status" value="1"/>
</dbReference>
<dbReference type="Proteomes" id="UP001523003">
    <property type="component" value="Unassembled WGS sequence"/>
</dbReference>
<keyword evidence="9" id="KW-1185">Reference proteome</keyword>
<comment type="caution">
    <text evidence="8">The sequence shown here is derived from an EMBL/GenBank/DDBJ whole genome shotgun (WGS) entry which is preliminary data.</text>
</comment>
<keyword evidence="6" id="KW-0676">Redox-active center</keyword>
<keyword evidence="3" id="KW-0732">Signal</keyword>
<sequence length="289" mass="33635">MIDRAQYFKLPFMKFFLIAIILSVFTYSFLSYAQTKKQMSNHLTIENLKIQLLEDPAFLSKLSEKNTKNINDDYIRQIIRDYLLNNPEIMIEMQLILQEKFEQHRQQEAQKQAKIIKLLEKEIFQSPYDAVLGNPNGKIVLVEFFDYNCRHCKRSYSDLISLTQEYSDLRIVIKDLPILGPDSIETHIIAYVFRKLFPEKYFQFHKQLLMSQGRANEAKAIKIAVSLGANEKELRNAMQNLNLRKFFQENIQIASDLNITGAPAYIIGDKIFIGAVEKNILQAAIENAQ</sequence>
<dbReference type="InterPro" id="IPR012336">
    <property type="entry name" value="Thioredoxin-like_fold"/>
</dbReference>
<evidence type="ECO:0000256" key="6">
    <source>
        <dbReference type="ARBA" id="ARBA00023284"/>
    </source>
</evidence>
<organism evidence="8 9">
    <name type="scientific">Bartonella bilalgolemii</name>
    <dbReference type="NCBI Taxonomy" id="2942911"/>
    <lineage>
        <taxon>Bacteria</taxon>
        <taxon>Pseudomonadati</taxon>
        <taxon>Pseudomonadota</taxon>
        <taxon>Alphaproteobacteria</taxon>
        <taxon>Hyphomicrobiales</taxon>
        <taxon>Bartonellaceae</taxon>
        <taxon>Bartonella</taxon>
    </lineage>
</organism>
<dbReference type="Gene3D" id="3.40.30.10">
    <property type="entry name" value="Glutaredoxin"/>
    <property type="match status" value="1"/>
</dbReference>
<dbReference type="Pfam" id="PF13462">
    <property type="entry name" value="Thioredoxin_4"/>
    <property type="match status" value="1"/>
</dbReference>
<evidence type="ECO:0000256" key="5">
    <source>
        <dbReference type="ARBA" id="ARBA00023157"/>
    </source>
</evidence>
<dbReference type="InterPro" id="IPR036249">
    <property type="entry name" value="Thioredoxin-like_sf"/>
</dbReference>
<protein>
    <submittedName>
        <fullName evidence="8">DsbA family protein</fullName>
    </submittedName>
</protein>
<dbReference type="Pfam" id="PF18312">
    <property type="entry name" value="ScsC_N"/>
    <property type="match status" value="1"/>
</dbReference>
<name>A0ABT0P9A8_9HYPH</name>
<proteinExistence type="inferred from homology"/>
<reference evidence="8 9" key="1">
    <citation type="submission" date="2022-05" db="EMBL/GenBank/DDBJ databases">
        <title>Description of the Bartonella bilalgolemii sp. nov. Isolated from Apodemus uralensis (Pallas 1811).</title>
        <authorList>
            <person name="Zgheib R."/>
            <person name="Celebi B."/>
        </authorList>
    </citation>
    <scope>NUCLEOTIDE SEQUENCE [LARGE SCALE GENOMIC DNA]</scope>
    <source>
        <strain evidence="8 9">G70</strain>
    </source>
</reference>
<dbReference type="SUPFAM" id="SSF52833">
    <property type="entry name" value="Thioredoxin-like"/>
    <property type="match status" value="1"/>
</dbReference>
<comment type="function">
    <text evidence="1">May be required for disulfide bond formation in some proteins.</text>
</comment>
<dbReference type="PROSITE" id="PS51352">
    <property type="entry name" value="THIOREDOXIN_2"/>
    <property type="match status" value="1"/>
</dbReference>
<comment type="similarity">
    <text evidence="2">Belongs to the thioredoxin family. DsbA subfamily.</text>
</comment>
<evidence type="ECO:0000256" key="1">
    <source>
        <dbReference type="ARBA" id="ARBA00003565"/>
    </source>
</evidence>
<dbReference type="RefSeq" id="WP_249677322.1">
    <property type="nucleotide sequence ID" value="NZ_JAMCOF010000009.1"/>
</dbReference>
<evidence type="ECO:0000313" key="8">
    <source>
        <dbReference type="EMBL" id="MCL6230041.1"/>
    </source>
</evidence>
<evidence type="ECO:0000256" key="3">
    <source>
        <dbReference type="ARBA" id="ARBA00022729"/>
    </source>
</evidence>
<keyword evidence="4" id="KW-0560">Oxidoreductase</keyword>
<accession>A0ABT0P9A8</accession>
<evidence type="ECO:0000256" key="4">
    <source>
        <dbReference type="ARBA" id="ARBA00023002"/>
    </source>
</evidence>
<evidence type="ECO:0000259" key="7">
    <source>
        <dbReference type="PROSITE" id="PS51352"/>
    </source>
</evidence>
<dbReference type="PANTHER" id="PTHR13887:SF14">
    <property type="entry name" value="DISULFIDE BOND FORMATION PROTEIN D"/>
    <property type="match status" value="1"/>
</dbReference>
<dbReference type="CDD" id="cd03023">
    <property type="entry name" value="DsbA_Com1_like"/>
    <property type="match status" value="1"/>
</dbReference>
<evidence type="ECO:0000256" key="2">
    <source>
        <dbReference type="ARBA" id="ARBA00005791"/>
    </source>
</evidence>
<keyword evidence="5" id="KW-1015">Disulfide bond</keyword>
<dbReference type="InterPro" id="IPR041205">
    <property type="entry name" value="ScsC_N"/>
</dbReference>
<feature type="domain" description="Thioredoxin" evidence="7">
    <location>
        <begin position="107"/>
        <end position="289"/>
    </location>
</feature>
<gene>
    <name evidence="8" type="ORF">M4Z11_05445</name>
</gene>
<dbReference type="EMBL" id="JAMCOF010000009">
    <property type="protein sequence ID" value="MCL6230041.1"/>
    <property type="molecule type" value="Genomic_DNA"/>
</dbReference>
<dbReference type="InterPro" id="IPR013766">
    <property type="entry name" value="Thioredoxin_domain"/>
</dbReference>
<evidence type="ECO:0000313" key="9">
    <source>
        <dbReference type="Proteomes" id="UP001523003"/>
    </source>
</evidence>